<protein>
    <submittedName>
        <fullName evidence="2">Transmembrane protein, putative</fullName>
    </submittedName>
</protein>
<dbReference type="RefSeq" id="XP_001023831.2">
    <property type="nucleotide sequence ID" value="XM_001023831.2"/>
</dbReference>
<dbReference type="InParanoid" id="Q245P7"/>
<organism evidence="2 3">
    <name type="scientific">Tetrahymena thermophila (strain SB210)</name>
    <dbReference type="NCBI Taxonomy" id="312017"/>
    <lineage>
        <taxon>Eukaryota</taxon>
        <taxon>Sar</taxon>
        <taxon>Alveolata</taxon>
        <taxon>Ciliophora</taxon>
        <taxon>Intramacronucleata</taxon>
        <taxon>Oligohymenophorea</taxon>
        <taxon>Hymenostomatida</taxon>
        <taxon>Tetrahymenina</taxon>
        <taxon>Tetrahymenidae</taxon>
        <taxon>Tetrahymena</taxon>
    </lineage>
</organism>
<feature type="transmembrane region" description="Helical" evidence="1">
    <location>
        <begin position="323"/>
        <end position="347"/>
    </location>
</feature>
<dbReference type="Proteomes" id="UP000009168">
    <property type="component" value="Unassembled WGS sequence"/>
</dbReference>
<dbReference type="HOGENOM" id="CLU_007542_0_0_1"/>
<dbReference type="GeneID" id="7837728"/>
<sequence>MESLPYLCLQQCYEDLLLNGESKNSLNDQQKLILGEFLVLIECNRSKPIREFSPGDIKKLQLLKSIIKNGILFSNFMNSSLSTVDDPNCYKGKFRYDPRCRFWYMNNLNQTSFFMNPPLVSLGKVTPYLSQYGCQKMLYYNSTTKNIQTYKVLCLEATLTNISNYFQNVIQSSKQYYIIDPRTLSILYNSNKQYNYSSLQQTDNFYNEELKYLQNKTQSQEFIDIINSNFNKWTFLTQNNYTSIQQMMDLSQKNIIIDYHRNSSFYKVIINPIISYDDIPKHISKYSKIEGQQLQYVYLQINMISNEELKAQTNSLTQFSSQFFLIIQIGLGVLTLIFLFISSYYGLQIANLITQPLIYLTKDLIHINELNKMMEISEIIKDFDRNADELFFSQETQLLYRSFFELFECVLYTSENFFVNNQGQTLLELSKKVNFFRKFENKSAVGIIHNNIGNILLNQQHYFQALEHFSLAIMYAKYEIQQFYNDNNINYLFENIFSLYQFNESNSEKLKKMNNQESQISNLSFKKKNPSFSETQNNLKTNAFNLEQQANNENIQGNSEATSMSPIQQLIPKEIFQNKKKQKNKFLLNSEINDQNFQFQQLNRYYENQEKQKQFFELIESLKSRIYNYIISLIAFQENLEKNQIDQWSYNFWPEIRQLLNDLIQVQSFLPTSESAQALHLCLVSQSSYRLFQCNEAEQKFQEAMQITNNEGKQINQLNIEDKFNFLLDSKQVNTKKYKEMIYLQNQKIQNKSLNITKTYLEDQAKQQSQHQKFIGYSQFKIFSPGTSVFERAIQSQTNSTFQLANSSHFVSNNSKLLSFFSPKNQDQNNNKNNKNLILPSNKNYNKYDLSLSCTKKVSVQSQRNQIVNKILQKEFENQSYSRHYSYQLKVPSLDLVREQQVVYVSYAFSDS</sequence>
<keyword evidence="1" id="KW-0472">Membrane</keyword>
<keyword evidence="1 2" id="KW-0812">Transmembrane</keyword>
<proteinExistence type="predicted"/>
<keyword evidence="3" id="KW-1185">Reference proteome</keyword>
<dbReference type="OrthoDB" id="298642at2759"/>
<keyword evidence="1" id="KW-1133">Transmembrane helix</keyword>
<evidence type="ECO:0000313" key="3">
    <source>
        <dbReference type="Proteomes" id="UP000009168"/>
    </source>
</evidence>
<evidence type="ECO:0000256" key="1">
    <source>
        <dbReference type="SAM" id="Phobius"/>
    </source>
</evidence>
<name>Q245P7_TETTS</name>
<dbReference type="AlphaFoldDB" id="Q245P7"/>
<gene>
    <name evidence="2" type="ORF">TTHERM_00247020</name>
</gene>
<evidence type="ECO:0000313" key="2">
    <source>
        <dbReference type="EMBL" id="EAS03586.2"/>
    </source>
</evidence>
<dbReference type="EMBL" id="GG662474">
    <property type="protein sequence ID" value="EAS03586.2"/>
    <property type="molecule type" value="Genomic_DNA"/>
</dbReference>
<accession>Q245P7</accession>
<dbReference type="KEGG" id="tet:TTHERM_00247020"/>
<reference evidence="3" key="1">
    <citation type="journal article" date="2006" name="PLoS Biol.">
        <title>Macronuclear genome sequence of the ciliate Tetrahymena thermophila, a model eukaryote.</title>
        <authorList>
            <person name="Eisen J.A."/>
            <person name="Coyne R.S."/>
            <person name="Wu M."/>
            <person name="Wu D."/>
            <person name="Thiagarajan M."/>
            <person name="Wortman J.R."/>
            <person name="Badger J.H."/>
            <person name="Ren Q."/>
            <person name="Amedeo P."/>
            <person name="Jones K.M."/>
            <person name="Tallon L.J."/>
            <person name="Delcher A.L."/>
            <person name="Salzberg S.L."/>
            <person name="Silva J.C."/>
            <person name="Haas B.J."/>
            <person name="Majoros W.H."/>
            <person name="Farzad M."/>
            <person name="Carlton J.M."/>
            <person name="Smith R.K. Jr."/>
            <person name="Garg J."/>
            <person name="Pearlman R.E."/>
            <person name="Karrer K.M."/>
            <person name="Sun L."/>
            <person name="Manning G."/>
            <person name="Elde N.C."/>
            <person name="Turkewitz A.P."/>
            <person name="Asai D.J."/>
            <person name="Wilkes D.E."/>
            <person name="Wang Y."/>
            <person name="Cai H."/>
            <person name="Collins K."/>
            <person name="Stewart B.A."/>
            <person name="Lee S.R."/>
            <person name="Wilamowska K."/>
            <person name="Weinberg Z."/>
            <person name="Ruzzo W.L."/>
            <person name="Wloga D."/>
            <person name="Gaertig J."/>
            <person name="Frankel J."/>
            <person name="Tsao C.-C."/>
            <person name="Gorovsky M.A."/>
            <person name="Keeling P.J."/>
            <person name="Waller R.F."/>
            <person name="Patron N.J."/>
            <person name="Cherry J.M."/>
            <person name="Stover N.A."/>
            <person name="Krieger C.J."/>
            <person name="del Toro C."/>
            <person name="Ryder H.F."/>
            <person name="Williamson S.C."/>
            <person name="Barbeau R.A."/>
            <person name="Hamilton E.P."/>
            <person name="Orias E."/>
        </authorList>
    </citation>
    <scope>NUCLEOTIDE SEQUENCE [LARGE SCALE GENOMIC DNA]</scope>
    <source>
        <strain evidence="3">SB210</strain>
    </source>
</reference>
<dbReference type="eggNOG" id="ENOG502SJ4H">
    <property type="taxonomic scope" value="Eukaryota"/>
</dbReference>